<dbReference type="FunFam" id="1.20.120.1900:FF:000018">
    <property type="entry name" value="Gamma-tubulin complex component 6 isoform A"/>
    <property type="match status" value="1"/>
</dbReference>
<keyword evidence="4" id="KW-0493">Microtubule</keyword>
<keyword evidence="9" id="KW-1185">Reference proteome</keyword>
<sequence length="1243" mass="139542">MAVGGTNFASLFERLKVEDPWLPPSTWESIPSEGGVRFSQHDIASSASSRSDPNYQTSSVSEASVVRLALNALQGVQSALMSIEKLSGAFCFDPADRTVNQIPSLWNRSSSTHAIGSMLNSIGCSGCLVFLLYRFVDHFTNLDLDSNSVGERREISASTANVSHCGGEVQAQQDRYPPYSLVNQAFAIAVRKVLEGYTCALDTLSASVGLRRSSKKAPLHASSGTGCLSSVVHPEVTLLELYLHTKELKTQIEALGSICNLHKLALCFLSSSFEDVNASAVLEFQNFYQGGDLLTYLYTQLQVADPAHCTILKFLFLRSCEPYCGFIRSWIFKAEILDPYKEFFVEYVEKPLSFSCIDSGNSIDFSLASTQERDGVAVPCFFNDFLVPILRAGQQLQVLMKLLEFCYLEAPGAHMYQDFLPSCSGFLGNDSFYASPMILSKKNFEATVIARDSYYRKMQEKLDNLWTKLEFRYHQVVQHGAAPILSDIGARNASDAVSPELDLRTIGDVDSDDSSVKGEFIYQVDTSDLSECSSISDSEVQTDSQLLTENPDSLFGHEQKYFSALRFFISSPINFSPQKSLQCDGSHHVENNFHERCESTCAHDGHSMHFRCRGTLLSNISTPLETGDSCRSHKYDKLCTNTVHYKSWTLGNHLRNPFLVDGNCRDDRSSNQSDTAESVNKRIMKVLNEDEQHIGKVLATSTAVVEDSFVGIQPVNEISISDLSTLNFWKINNCHNPLSMNPMLSRKELFKQTGELGERQNLENGQSLSCFDFSSVVDPCRACDKKLSSSARHQIGPEHLLYSNSNGDCHLEVRNGGDEMAASIKTSSVYSCLKENDIVENVSKNASGGGSWESLLGSSLNDDDETFENVGQSFSTTFEMPLDFIVDKCLLQEILLQYNYVSKLTIKLLEDGFDLQEHLLALRRYHFMEFADWADLFIMSLWHNKWCVAEADQRVSAIQGLLELAIQKSSCEQDHNKNRLFVYNKGDDVMSLAASAIGVHSFDFLGLGYRVDWPVSIVLTPGALKIYADIFSFLIQVKLAVFSLSDVWCCLKEDLRHLISQNHRSAEHRPEVDKLNMLIKMRHQVNHFASTLQQYVQSQLSHVSWCRFLHSLKHKVKDMMDIESAHMAYLTDSLHICFLSDETQSIAHNIASILQCALDFRSCLAEGRWEAGLGQGDLRRKLSRVNVSQVLAIKQKFEKNLRELHLCYRKSPKHGLFGLSHLWGYLNYNEYYSELGNEISFHM</sequence>
<dbReference type="GO" id="GO:0043015">
    <property type="term" value="F:gamma-tubulin binding"/>
    <property type="evidence" value="ECO:0007669"/>
    <property type="project" value="InterPro"/>
</dbReference>
<dbReference type="OrthoDB" id="775571at2759"/>
<evidence type="ECO:0000256" key="2">
    <source>
        <dbReference type="ARBA" id="ARBA00010337"/>
    </source>
</evidence>
<organism evidence="8 9">
    <name type="scientific">Tripterygium wilfordii</name>
    <name type="common">Thunder God vine</name>
    <dbReference type="NCBI Taxonomy" id="458696"/>
    <lineage>
        <taxon>Eukaryota</taxon>
        <taxon>Viridiplantae</taxon>
        <taxon>Streptophyta</taxon>
        <taxon>Embryophyta</taxon>
        <taxon>Tracheophyta</taxon>
        <taxon>Spermatophyta</taxon>
        <taxon>Magnoliopsida</taxon>
        <taxon>eudicotyledons</taxon>
        <taxon>Gunneridae</taxon>
        <taxon>Pentapetalae</taxon>
        <taxon>rosids</taxon>
        <taxon>fabids</taxon>
        <taxon>Celastrales</taxon>
        <taxon>Celastraceae</taxon>
        <taxon>Tripterygium</taxon>
    </lineage>
</organism>
<reference evidence="8 9" key="1">
    <citation type="journal article" date="2020" name="Nat. Commun.">
        <title>Genome of Tripterygium wilfordii and identification of cytochrome P450 involved in triptolide biosynthesis.</title>
        <authorList>
            <person name="Tu L."/>
            <person name="Su P."/>
            <person name="Zhang Z."/>
            <person name="Gao L."/>
            <person name="Wang J."/>
            <person name="Hu T."/>
            <person name="Zhou J."/>
            <person name="Zhang Y."/>
            <person name="Zhao Y."/>
            <person name="Liu Y."/>
            <person name="Song Y."/>
            <person name="Tong Y."/>
            <person name="Lu Y."/>
            <person name="Yang J."/>
            <person name="Xu C."/>
            <person name="Jia M."/>
            <person name="Peters R.J."/>
            <person name="Huang L."/>
            <person name="Gao W."/>
        </authorList>
    </citation>
    <scope>NUCLEOTIDE SEQUENCE [LARGE SCALE GENOMIC DNA]</scope>
    <source>
        <strain evidence="9">cv. XIE 37</strain>
        <tissue evidence="8">Leaf</tissue>
    </source>
</reference>
<feature type="domain" description="Gamma tubulin complex component C-terminal" evidence="6">
    <location>
        <begin position="915"/>
        <end position="1232"/>
    </location>
</feature>
<evidence type="ECO:0000256" key="3">
    <source>
        <dbReference type="ARBA" id="ARBA00022490"/>
    </source>
</evidence>
<comment type="caution">
    <text evidence="8">The sequence shown here is derived from an EMBL/GenBank/DDBJ whole genome shotgun (WGS) entry which is preliminary data.</text>
</comment>
<dbReference type="GO" id="GO:0051011">
    <property type="term" value="F:microtubule minus-end binding"/>
    <property type="evidence" value="ECO:0007669"/>
    <property type="project" value="TreeGrafter"/>
</dbReference>
<evidence type="ECO:0000313" key="8">
    <source>
        <dbReference type="EMBL" id="KAF5735464.1"/>
    </source>
</evidence>
<dbReference type="AlphaFoldDB" id="A0A7J7CN21"/>
<dbReference type="GO" id="GO:0051321">
    <property type="term" value="P:meiotic cell cycle"/>
    <property type="evidence" value="ECO:0007669"/>
    <property type="project" value="TreeGrafter"/>
</dbReference>
<dbReference type="GO" id="GO:0051225">
    <property type="term" value="P:spindle assembly"/>
    <property type="evidence" value="ECO:0007669"/>
    <property type="project" value="TreeGrafter"/>
</dbReference>
<dbReference type="GO" id="GO:0031122">
    <property type="term" value="P:cytoplasmic microtubule organization"/>
    <property type="evidence" value="ECO:0007669"/>
    <property type="project" value="TreeGrafter"/>
</dbReference>
<dbReference type="Gene3D" id="1.20.120.1900">
    <property type="entry name" value="Gamma-tubulin complex, C-terminal domain"/>
    <property type="match status" value="1"/>
</dbReference>
<comment type="subcellular location">
    <subcellularLocation>
        <location evidence="1">Cytoplasm</location>
        <location evidence="1">Cytoskeleton</location>
    </subcellularLocation>
</comment>
<feature type="domain" description="Gamma tubulin complex component protein N-terminal" evidence="7">
    <location>
        <begin position="69"/>
        <end position="406"/>
    </location>
</feature>
<gene>
    <name evidence="8" type="ORF">HS088_TW15G00970</name>
</gene>
<dbReference type="PANTHER" id="PTHR19302">
    <property type="entry name" value="GAMMA TUBULIN COMPLEX PROTEIN"/>
    <property type="match status" value="1"/>
</dbReference>
<evidence type="ECO:0000259" key="7">
    <source>
        <dbReference type="Pfam" id="PF17681"/>
    </source>
</evidence>
<evidence type="ECO:0000313" key="9">
    <source>
        <dbReference type="Proteomes" id="UP000593562"/>
    </source>
</evidence>
<dbReference type="InterPro" id="IPR042241">
    <property type="entry name" value="GCP_C_sf"/>
</dbReference>
<comment type="similarity">
    <text evidence="2">Belongs to the TUBGCP family.</text>
</comment>
<dbReference type="InParanoid" id="A0A7J7CN21"/>
<dbReference type="GO" id="GO:0000930">
    <property type="term" value="C:gamma-tubulin complex"/>
    <property type="evidence" value="ECO:0007669"/>
    <property type="project" value="TreeGrafter"/>
</dbReference>
<evidence type="ECO:0000256" key="5">
    <source>
        <dbReference type="ARBA" id="ARBA00023212"/>
    </source>
</evidence>
<dbReference type="Pfam" id="PF04130">
    <property type="entry name" value="GCP_C_terminal"/>
    <property type="match status" value="1"/>
</dbReference>
<keyword evidence="3" id="KW-0963">Cytoplasm</keyword>
<evidence type="ECO:0000256" key="1">
    <source>
        <dbReference type="ARBA" id="ARBA00004245"/>
    </source>
</evidence>
<keyword evidence="5" id="KW-0206">Cytoskeleton</keyword>
<evidence type="ECO:0008006" key="10">
    <source>
        <dbReference type="Google" id="ProtNLM"/>
    </source>
</evidence>
<dbReference type="EMBL" id="JAAARO010000015">
    <property type="protein sequence ID" value="KAF5735464.1"/>
    <property type="molecule type" value="Genomic_DNA"/>
</dbReference>
<dbReference type="GO" id="GO:0000922">
    <property type="term" value="C:spindle pole"/>
    <property type="evidence" value="ECO:0007669"/>
    <property type="project" value="InterPro"/>
</dbReference>
<dbReference type="FunCoup" id="A0A7J7CN21">
    <property type="interactions" value="2819"/>
</dbReference>
<dbReference type="Pfam" id="PF17681">
    <property type="entry name" value="GCP_N_terminal"/>
    <property type="match status" value="1"/>
</dbReference>
<evidence type="ECO:0000256" key="4">
    <source>
        <dbReference type="ARBA" id="ARBA00022701"/>
    </source>
</evidence>
<dbReference type="InterPro" id="IPR041470">
    <property type="entry name" value="GCP_N"/>
</dbReference>
<evidence type="ECO:0000259" key="6">
    <source>
        <dbReference type="Pfam" id="PF04130"/>
    </source>
</evidence>
<name>A0A7J7CN21_TRIWF</name>
<dbReference type="InterPro" id="IPR040457">
    <property type="entry name" value="GCP_C"/>
</dbReference>
<protein>
    <recommendedName>
        <fullName evidence="10">Gamma-tubulin complex component 6</fullName>
    </recommendedName>
</protein>
<dbReference type="GO" id="GO:0005874">
    <property type="term" value="C:microtubule"/>
    <property type="evidence" value="ECO:0007669"/>
    <property type="project" value="UniProtKB-KW"/>
</dbReference>
<proteinExistence type="inferred from homology"/>
<accession>A0A7J7CN21</accession>
<dbReference type="GO" id="GO:0007020">
    <property type="term" value="P:microtubule nucleation"/>
    <property type="evidence" value="ECO:0007669"/>
    <property type="project" value="InterPro"/>
</dbReference>
<dbReference type="GO" id="GO:0000278">
    <property type="term" value="P:mitotic cell cycle"/>
    <property type="evidence" value="ECO:0007669"/>
    <property type="project" value="TreeGrafter"/>
</dbReference>
<dbReference type="InterPro" id="IPR007259">
    <property type="entry name" value="GCP"/>
</dbReference>
<dbReference type="PANTHER" id="PTHR19302:SF70">
    <property type="entry name" value="GAMMA-TUBULIN COMPLEX COMPONENT 6"/>
    <property type="match status" value="1"/>
</dbReference>
<dbReference type="Proteomes" id="UP000593562">
    <property type="component" value="Unassembled WGS sequence"/>
</dbReference>